<dbReference type="GO" id="GO:0016020">
    <property type="term" value="C:membrane"/>
    <property type="evidence" value="ECO:0007669"/>
    <property type="project" value="TreeGrafter"/>
</dbReference>
<accession>A0A4W5NWY0</accession>
<dbReference type="InterPro" id="IPR031777">
    <property type="entry name" value="Sortilin_C"/>
</dbReference>
<protein>
    <recommendedName>
        <fullName evidence="1">Sortilin C-terminal domain-containing protein</fullName>
    </recommendedName>
</protein>
<organism evidence="2 3">
    <name type="scientific">Hucho hucho</name>
    <name type="common">huchen</name>
    <dbReference type="NCBI Taxonomy" id="62062"/>
    <lineage>
        <taxon>Eukaryota</taxon>
        <taxon>Metazoa</taxon>
        <taxon>Chordata</taxon>
        <taxon>Craniata</taxon>
        <taxon>Vertebrata</taxon>
        <taxon>Euteleostomi</taxon>
        <taxon>Actinopterygii</taxon>
        <taxon>Neopterygii</taxon>
        <taxon>Teleostei</taxon>
        <taxon>Protacanthopterygii</taxon>
        <taxon>Salmoniformes</taxon>
        <taxon>Salmonidae</taxon>
        <taxon>Salmoninae</taxon>
        <taxon>Hucho</taxon>
    </lineage>
</organism>
<dbReference type="STRING" id="62062.ENSHHUP00000054313"/>
<reference evidence="3" key="1">
    <citation type="submission" date="2018-06" db="EMBL/GenBank/DDBJ databases">
        <title>Genome assembly of Danube salmon.</title>
        <authorList>
            <person name="Macqueen D.J."/>
            <person name="Gundappa M.K."/>
        </authorList>
    </citation>
    <scope>NUCLEOTIDE SEQUENCE [LARGE SCALE GENOMIC DNA]</scope>
</reference>
<dbReference type="PANTHER" id="PTHR12106:SF10">
    <property type="entry name" value="VPS10 DOMAIN-CONTAINING RECEPTOR SORCS3"/>
    <property type="match status" value="1"/>
</dbReference>
<dbReference type="Ensembl" id="ENSHHUT00000056200.1">
    <property type="protein sequence ID" value="ENSHHUP00000054313.1"/>
    <property type="gene ID" value="ENSHHUG00000032585.1"/>
</dbReference>
<sequence length="76" mass="8847">MKQIYMKRRPGNYCMLGKDYAKVLSAESCICWAHNFECDYGYEQRREGNYLPAFWFNPAVVSRSCSQGQNYLNSTG</sequence>
<name>A0A4W5NWY0_9TELE</name>
<evidence type="ECO:0000313" key="3">
    <source>
        <dbReference type="Proteomes" id="UP000314982"/>
    </source>
</evidence>
<dbReference type="GeneTree" id="ENSGT01050000247626"/>
<reference evidence="2" key="3">
    <citation type="submission" date="2025-09" db="UniProtKB">
        <authorList>
            <consortium name="Ensembl"/>
        </authorList>
    </citation>
    <scope>IDENTIFICATION</scope>
</reference>
<dbReference type="Proteomes" id="UP000314982">
    <property type="component" value="Unassembled WGS sequence"/>
</dbReference>
<dbReference type="AlphaFoldDB" id="A0A4W5NWY0"/>
<evidence type="ECO:0000313" key="2">
    <source>
        <dbReference type="Ensembl" id="ENSHHUP00000054313.1"/>
    </source>
</evidence>
<dbReference type="Pfam" id="PF15901">
    <property type="entry name" value="Sortilin_C"/>
    <property type="match status" value="1"/>
</dbReference>
<dbReference type="PANTHER" id="PTHR12106">
    <property type="entry name" value="SORTILIN RELATED"/>
    <property type="match status" value="1"/>
</dbReference>
<evidence type="ECO:0000259" key="1">
    <source>
        <dbReference type="Pfam" id="PF15901"/>
    </source>
</evidence>
<feature type="domain" description="Sortilin C-terminal" evidence="1">
    <location>
        <begin position="2"/>
        <end position="75"/>
    </location>
</feature>
<dbReference type="InterPro" id="IPR050310">
    <property type="entry name" value="VPS10-sortilin"/>
</dbReference>
<keyword evidence="3" id="KW-1185">Reference proteome</keyword>
<reference evidence="2" key="2">
    <citation type="submission" date="2025-08" db="UniProtKB">
        <authorList>
            <consortium name="Ensembl"/>
        </authorList>
    </citation>
    <scope>IDENTIFICATION</scope>
</reference>
<proteinExistence type="predicted"/>
<dbReference type="Gene3D" id="3.30.60.270">
    <property type="match status" value="1"/>
</dbReference>